<dbReference type="Gene3D" id="2.170.16.10">
    <property type="entry name" value="Hedgehog/Intein (Hint) domain"/>
    <property type="match status" value="1"/>
</dbReference>
<dbReference type="CDD" id="cd00081">
    <property type="entry name" value="Hint"/>
    <property type="match status" value="1"/>
</dbReference>
<proteinExistence type="predicted"/>
<evidence type="ECO:0008006" key="3">
    <source>
        <dbReference type="Google" id="ProtNLM"/>
    </source>
</evidence>
<reference evidence="1 2" key="1">
    <citation type="submission" date="2019-08" db="EMBL/GenBank/DDBJ databases">
        <title>Deep-cultivation of Planctomycetes and their phenomic and genomic characterization uncovers novel biology.</title>
        <authorList>
            <person name="Wiegand S."/>
            <person name="Jogler M."/>
            <person name="Boedeker C."/>
            <person name="Pinto D."/>
            <person name="Vollmers J."/>
            <person name="Rivas-Marin E."/>
            <person name="Kohn T."/>
            <person name="Peeters S.H."/>
            <person name="Heuer A."/>
            <person name="Rast P."/>
            <person name="Oberbeckmann S."/>
            <person name="Bunk B."/>
            <person name="Jeske O."/>
            <person name="Meyerdierks A."/>
            <person name="Storesund J.E."/>
            <person name="Kallscheuer N."/>
            <person name="Luecker S."/>
            <person name="Lage O.M."/>
            <person name="Pohl T."/>
            <person name="Merkel B.J."/>
            <person name="Hornburger P."/>
            <person name="Mueller R.-W."/>
            <person name="Bruemmer F."/>
            <person name="Labrenz M."/>
            <person name="Spormann A.M."/>
            <person name="Op den Camp H."/>
            <person name="Overmann J."/>
            <person name="Amann R."/>
            <person name="Jetten M.S.M."/>
            <person name="Mascher T."/>
            <person name="Medema M.H."/>
            <person name="Devos D.P."/>
            <person name="Kaster A.-K."/>
            <person name="Ovreas L."/>
            <person name="Rohde M."/>
            <person name="Galperin M.Y."/>
            <person name="Jogler C."/>
        </authorList>
    </citation>
    <scope>NUCLEOTIDE SEQUENCE [LARGE SCALE GENOMIC DNA]</scope>
    <source>
        <strain evidence="1 2">DSM 8797</strain>
    </source>
</reference>
<accession>A0ABX5YKQ0</accession>
<dbReference type="GeneID" id="98646607"/>
<protein>
    <recommendedName>
        <fullName evidence="3">Intein C-terminal splicing domain-containing protein</fullName>
    </recommendedName>
</protein>
<dbReference type="EMBL" id="CP042910">
    <property type="protein sequence ID" value="QEG16138.1"/>
    <property type="molecule type" value="Genomic_DNA"/>
</dbReference>
<evidence type="ECO:0000313" key="1">
    <source>
        <dbReference type="EMBL" id="QEG16138.1"/>
    </source>
</evidence>
<dbReference type="Pfam" id="PF07591">
    <property type="entry name" value="PT-HINT"/>
    <property type="match status" value="1"/>
</dbReference>
<dbReference type="InterPro" id="IPR036844">
    <property type="entry name" value="Hint_dom_sf"/>
</dbReference>
<sequence length="442" mass="48640">MYNFTRKLLILSCFLFTGFCFWKAGTGLIGGADATVLPSAQAAVHPSYIPPRVVTPPIQQMRPGMRIVGRNPLRIQTEPTIDPTPEGWRLVSVRMLKEDGTYFEAELLRPLSWIYRHHAQPGAVIQLNMPEMYVVGAAEVLSISDCPPIDPGDGPVVISTFKNVSHNVLNLYVEGETEPIGVTAGHPIWSEDRQAFVHTDQLQPGERLRSAVGKTVRITSIEIRAGPEPVYNLEIAGEHVYSVTDSGLLVHNAGPCYLVPRGQNVDLNALKVADGPYDSRTIRSQLEARYGAEAVTSTTVPPTSGKMVQMSGRQHSVTGVVYDSKGVPIFDRHSLFDTYITRQYSSVADEAAHMRAATRELRSSLGIGQGQANRVAALGAIKNKVNFQGFNPVQLRQIMGGKKNIDGLTWHHHQDIGRMQLVDRVIHAETGHVGGFKMWFGY</sequence>
<dbReference type="Proteomes" id="UP000322887">
    <property type="component" value="Chromosome"/>
</dbReference>
<name>A0ABX5YKQ0_9PLAN</name>
<evidence type="ECO:0000313" key="2">
    <source>
        <dbReference type="Proteomes" id="UP000322887"/>
    </source>
</evidence>
<dbReference type="Pfam" id="PF12639">
    <property type="entry name" value="Colicin-DNase"/>
    <property type="match status" value="1"/>
</dbReference>
<dbReference type="RefSeq" id="WP_002648365.1">
    <property type="nucleotide sequence ID" value="NZ_CP042910.1"/>
</dbReference>
<gene>
    <name evidence="1" type="ORF">GmarT_19990</name>
</gene>
<dbReference type="SUPFAM" id="SSF51294">
    <property type="entry name" value="Hedgehog/intein (Hint) domain"/>
    <property type="match status" value="1"/>
</dbReference>
<organism evidence="1 2">
    <name type="scientific">Gimesia maris</name>
    <dbReference type="NCBI Taxonomy" id="122"/>
    <lineage>
        <taxon>Bacteria</taxon>
        <taxon>Pseudomonadati</taxon>
        <taxon>Planctomycetota</taxon>
        <taxon>Planctomycetia</taxon>
        <taxon>Planctomycetales</taxon>
        <taxon>Planctomycetaceae</taxon>
        <taxon>Gimesia</taxon>
    </lineage>
</organism>
<keyword evidence="2" id="KW-1185">Reference proteome</keyword>